<organism evidence="1 2">
    <name type="scientific">Ambispora gerdemannii</name>
    <dbReference type="NCBI Taxonomy" id="144530"/>
    <lineage>
        <taxon>Eukaryota</taxon>
        <taxon>Fungi</taxon>
        <taxon>Fungi incertae sedis</taxon>
        <taxon>Mucoromycota</taxon>
        <taxon>Glomeromycotina</taxon>
        <taxon>Glomeromycetes</taxon>
        <taxon>Archaeosporales</taxon>
        <taxon>Ambisporaceae</taxon>
        <taxon>Ambispora</taxon>
    </lineage>
</organism>
<keyword evidence="2" id="KW-1185">Reference proteome</keyword>
<name>A0A9N9EDU4_9GLOM</name>
<dbReference type="AlphaFoldDB" id="A0A9N9EDU4"/>
<dbReference type="Proteomes" id="UP000789831">
    <property type="component" value="Unassembled WGS sequence"/>
</dbReference>
<gene>
    <name evidence="1" type="ORF">AGERDE_LOCUS12215</name>
</gene>
<feature type="non-terminal residue" evidence="1">
    <location>
        <position position="1"/>
    </location>
</feature>
<evidence type="ECO:0000313" key="1">
    <source>
        <dbReference type="EMBL" id="CAG8670044.1"/>
    </source>
</evidence>
<reference evidence="1" key="1">
    <citation type="submission" date="2021-06" db="EMBL/GenBank/DDBJ databases">
        <authorList>
            <person name="Kallberg Y."/>
            <person name="Tangrot J."/>
            <person name="Rosling A."/>
        </authorList>
    </citation>
    <scope>NUCLEOTIDE SEQUENCE</scope>
    <source>
        <strain evidence="1">MT106</strain>
    </source>
</reference>
<comment type="caution">
    <text evidence="1">The sequence shown here is derived from an EMBL/GenBank/DDBJ whole genome shotgun (WGS) entry which is preliminary data.</text>
</comment>
<sequence>IVIGDVQFCHGLSQFIDLYKKSRRLSLSHASNFLNHSSWSEAWFLDSNIDDKTSVGYINEDHQHHDYHQQLSIMAHHQANNNSNVAKSPIHLLNPHQHESVAKEIYELQRQSSIRKRTAELDLSSSMMIGNKHRRTLTQENDRYLQVMGTVPETHNVMVESDPNNHQQYLNTN</sequence>
<accession>A0A9N9EDU4</accession>
<protein>
    <submittedName>
        <fullName evidence="1">9517_t:CDS:1</fullName>
    </submittedName>
</protein>
<evidence type="ECO:0000313" key="2">
    <source>
        <dbReference type="Proteomes" id="UP000789831"/>
    </source>
</evidence>
<proteinExistence type="predicted"/>
<dbReference type="EMBL" id="CAJVPL010007529">
    <property type="protein sequence ID" value="CAG8670044.1"/>
    <property type="molecule type" value="Genomic_DNA"/>
</dbReference>